<keyword evidence="2" id="KW-1133">Transmembrane helix</keyword>
<name>A0A419I3L5_9PSEU</name>
<keyword evidence="4" id="KW-1185">Reference proteome</keyword>
<protein>
    <submittedName>
        <fullName evidence="3">Uncharacterized protein</fullName>
    </submittedName>
</protein>
<reference evidence="3 4" key="1">
    <citation type="submission" date="2018-09" db="EMBL/GenBank/DDBJ databases">
        <title>YIM PH 21725 draft genome.</title>
        <authorList>
            <person name="Miao C."/>
        </authorList>
    </citation>
    <scope>NUCLEOTIDE SEQUENCE [LARGE SCALE GENOMIC DNA]</scope>
    <source>
        <strain evidence="4">YIM PH21725</strain>
    </source>
</reference>
<sequence>MTTRHAHTRTETTVAWIVGHFGELAAVAVPSVLAAVTTAWLSVLSVAVAVVWGWHEARLYRSTRTTRASLTTATPPRQLTGPAAAGPDSTGRKEAQA</sequence>
<evidence type="ECO:0000256" key="2">
    <source>
        <dbReference type="SAM" id="Phobius"/>
    </source>
</evidence>
<feature type="transmembrane region" description="Helical" evidence="2">
    <location>
        <begin position="32"/>
        <end position="54"/>
    </location>
</feature>
<organism evidence="3 4">
    <name type="scientific">Amycolatopsis panacis</name>
    <dbReference type="NCBI Taxonomy" id="2340917"/>
    <lineage>
        <taxon>Bacteria</taxon>
        <taxon>Bacillati</taxon>
        <taxon>Actinomycetota</taxon>
        <taxon>Actinomycetes</taxon>
        <taxon>Pseudonocardiales</taxon>
        <taxon>Pseudonocardiaceae</taxon>
        <taxon>Amycolatopsis</taxon>
    </lineage>
</organism>
<proteinExistence type="predicted"/>
<keyword evidence="2" id="KW-0472">Membrane</keyword>
<keyword evidence="2" id="KW-0812">Transmembrane</keyword>
<dbReference type="RefSeq" id="WP_120024136.1">
    <property type="nucleotide sequence ID" value="NZ_QZFV01000084.1"/>
</dbReference>
<dbReference type="AlphaFoldDB" id="A0A419I3L5"/>
<gene>
    <name evidence="3" type="ORF">D5S19_15945</name>
</gene>
<comment type="caution">
    <text evidence="3">The sequence shown here is derived from an EMBL/GenBank/DDBJ whole genome shotgun (WGS) entry which is preliminary data.</text>
</comment>
<dbReference type="Proteomes" id="UP000285112">
    <property type="component" value="Unassembled WGS sequence"/>
</dbReference>
<dbReference type="EMBL" id="QZFV01000084">
    <property type="protein sequence ID" value="RJQ84756.1"/>
    <property type="molecule type" value="Genomic_DNA"/>
</dbReference>
<evidence type="ECO:0000256" key="1">
    <source>
        <dbReference type="SAM" id="MobiDB-lite"/>
    </source>
</evidence>
<feature type="compositionally biased region" description="Low complexity" evidence="1">
    <location>
        <begin position="65"/>
        <end position="77"/>
    </location>
</feature>
<evidence type="ECO:0000313" key="4">
    <source>
        <dbReference type="Proteomes" id="UP000285112"/>
    </source>
</evidence>
<feature type="region of interest" description="Disordered" evidence="1">
    <location>
        <begin position="65"/>
        <end position="97"/>
    </location>
</feature>
<evidence type="ECO:0000313" key="3">
    <source>
        <dbReference type="EMBL" id="RJQ84756.1"/>
    </source>
</evidence>
<accession>A0A419I3L5</accession>